<gene>
    <name evidence="2" type="ORF">D9619_002273</name>
</gene>
<feature type="region of interest" description="Disordered" evidence="1">
    <location>
        <begin position="185"/>
        <end position="204"/>
    </location>
</feature>
<protein>
    <submittedName>
        <fullName evidence="2">Uncharacterized protein</fullName>
    </submittedName>
</protein>
<feature type="region of interest" description="Disordered" evidence="1">
    <location>
        <begin position="306"/>
        <end position="334"/>
    </location>
</feature>
<feature type="compositionally biased region" description="Low complexity" evidence="1">
    <location>
        <begin position="361"/>
        <end position="373"/>
    </location>
</feature>
<dbReference type="EMBL" id="JAACJJ010000028">
    <property type="protein sequence ID" value="KAF5320847.1"/>
    <property type="molecule type" value="Genomic_DNA"/>
</dbReference>
<feature type="region of interest" description="Disordered" evidence="1">
    <location>
        <begin position="212"/>
        <end position="231"/>
    </location>
</feature>
<keyword evidence="3" id="KW-1185">Reference proteome</keyword>
<feature type="compositionally biased region" description="Polar residues" evidence="1">
    <location>
        <begin position="213"/>
        <end position="226"/>
    </location>
</feature>
<feature type="compositionally biased region" description="Low complexity" evidence="1">
    <location>
        <begin position="277"/>
        <end position="292"/>
    </location>
</feature>
<evidence type="ECO:0000256" key="1">
    <source>
        <dbReference type="SAM" id="MobiDB-lite"/>
    </source>
</evidence>
<dbReference type="Proteomes" id="UP000567179">
    <property type="component" value="Unassembled WGS sequence"/>
</dbReference>
<sequence length="404" mass="42939">MNANLYTIPTTINNSAITNKMSTGRANRLPLHRRPLFASLTTPMSIIEDEELGIEGYSRVKISRLGRQQRNVRPTADQYRRLTTQASAVSASSLRATLASAITRKQHQQQLTLAQELMMEDEDAEADELLALISSKTCATVLSPAPTPVMSAFAPIYPPGLRMPSLPTVPASTAACDGFPSPLSYPEISSRPSSRGSSVDSFEFDTSDDESLCASSESSFDTQIGTHSPVKPQLSISIPTLYQEPATHTIKKFVPPQVRINVNYNRNANQPWTHNTSSSISSASSASSVSSGSSWRSSYSRASIDSASSVSSHGSVRSVASSKPVQASAPAPAPAKTKYIYQGGVSTVVSGGVMLGGAKPKLASPPAAPQQAKYRAPIGGRRFENPATSTATGPWRRGPTAIRA</sequence>
<dbReference type="AlphaFoldDB" id="A0A8H5F266"/>
<comment type="caution">
    <text evidence="2">The sequence shown here is derived from an EMBL/GenBank/DDBJ whole genome shotgun (WGS) entry which is preliminary data.</text>
</comment>
<feature type="compositionally biased region" description="Low complexity" evidence="1">
    <location>
        <begin position="189"/>
        <end position="201"/>
    </location>
</feature>
<accession>A0A8H5F266</accession>
<proteinExistence type="predicted"/>
<feature type="region of interest" description="Disordered" evidence="1">
    <location>
        <begin position="273"/>
        <end position="292"/>
    </location>
</feature>
<organism evidence="2 3">
    <name type="scientific">Psilocybe cf. subviscida</name>
    <dbReference type="NCBI Taxonomy" id="2480587"/>
    <lineage>
        <taxon>Eukaryota</taxon>
        <taxon>Fungi</taxon>
        <taxon>Dikarya</taxon>
        <taxon>Basidiomycota</taxon>
        <taxon>Agaricomycotina</taxon>
        <taxon>Agaricomycetes</taxon>
        <taxon>Agaricomycetidae</taxon>
        <taxon>Agaricales</taxon>
        <taxon>Agaricineae</taxon>
        <taxon>Strophariaceae</taxon>
        <taxon>Psilocybe</taxon>
    </lineage>
</organism>
<name>A0A8H5F266_9AGAR</name>
<evidence type="ECO:0000313" key="2">
    <source>
        <dbReference type="EMBL" id="KAF5320847.1"/>
    </source>
</evidence>
<feature type="region of interest" description="Disordered" evidence="1">
    <location>
        <begin position="361"/>
        <end position="404"/>
    </location>
</feature>
<reference evidence="2 3" key="1">
    <citation type="journal article" date="2020" name="ISME J.">
        <title>Uncovering the hidden diversity of litter-decomposition mechanisms in mushroom-forming fungi.</title>
        <authorList>
            <person name="Floudas D."/>
            <person name="Bentzer J."/>
            <person name="Ahren D."/>
            <person name="Johansson T."/>
            <person name="Persson P."/>
            <person name="Tunlid A."/>
        </authorList>
    </citation>
    <scope>NUCLEOTIDE SEQUENCE [LARGE SCALE GENOMIC DNA]</scope>
    <source>
        <strain evidence="2 3">CBS 101986</strain>
    </source>
</reference>
<evidence type="ECO:0000313" key="3">
    <source>
        <dbReference type="Proteomes" id="UP000567179"/>
    </source>
</evidence>